<evidence type="ECO:0000256" key="2">
    <source>
        <dbReference type="ARBA" id="ARBA00022475"/>
    </source>
</evidence>
<keyword evidence="10" id="KW-0175">Coiled coil</keyword>
<feature type="domain" description="HAMP" evidence="13">
    <location>
        <begin position="315"/>
        <end position="369"/>
    </location>
</feature>
<comment type="caution">
    <text evidence="14">The sequence shown here is derived from an EMBL/GenBank/DDBJ whole genome shotgun (WGS) entry which is preliminary data.</text>
</comment>
<evidence type="ECO:0000256" key="4">
    <source>
        <dbReference type="ARBA" id="ARBA00022692"/>
    </source>
</evidence>
<evidence type="ECO:0000256" key="11">
    <source>
        <dbReference type="SAM" id="Phobius"/>
    </source>
</evidence>
<dbReference type="PROSITE" id="PS50111">
    <property type="entry name" value="CHEMOTAXIS_TRANSDUC_2"/>
    <property type="match status" value="1"/>
</dbReference>
<name>A0A917N8Y1_9GAMM</name>
<comment type="subcellular location">
    <subcellularLocation>
        <location evidence="1">Cell membrane</location>
        <topology evidence="1">Multi-pass membrane protein</topology>
    </subcellularLocation>
</comment>
<dbReference type="Gene3D" id="6.10.340.10">
    <property type="match status" value="1"/>
</dbReference>
<dbReference type="SMART" id="SM00304">
    <property type="entry name" value="HAMP"/>
    <property type="match status" value="1"/>
</dbReference>
<keyword evidence="2" id="KW-1003">Cell membrane</keyword>
<keyword evidence="5 11" id="KW-1133">Transmembrane helix</keyword>
<dbReference type="PROSITE" id="PS50885">
    <property type="entry name" value="HAMP"/>
    <property type="match status" value="1"/>
</dbReference>
<keyword evidence="6 11" id="KW-0472">Membrane</keyword>
<dbReference type="Pfam" id="PF02743">
    <property type="entry name" value="dCache_1"/>
    <property type="match status" value="1"/>
</dbReference>
<evidence type="ECO:0000259" key="12">
    <source>
        <dbReference type="PROSITE" id="PS50111"/>
    </source>
</evidence>
<evidence type="ECO:0000256" key="5">
    <source>
        <dbReference type="ARBA" id="ARBA00022989"/>
    </source>
</evidence>
<gene>
    <name evidence="14" type="primary">mcpA</name>
    <name evidence="14" type="ORF">GCM10007966_03570</name>
</gene>
<reference evidence="14" key="2">
    <citation type="submission" date="2020-09" db="EMBL/GenBank/DDBJ databases">
        <authorList>
            <person name="Sun Q."/>
            <person name="Ohkuma M."/>
        </authorList>
    </citation>
    <scope>NUCLEOTIDE SEQUENCE</scope>
    <source>
        <strain evidence="14">JCM 13919</strain>
    </source>
</reference>
<dbReference type="PANTHER" id="PTHR32089">
    <property type="entry name" value="METHYL-ACCEPTING CHEMOTAXIS PROTEIN MCPB"/>
    <property type="match status" value="1"/>
</dbReference>
<dbReference type="InterPro" id="IPR003660">
    <property type="entry name" value="HAMP_dom"/>
</dbReference>
<dbReference type="SUPFAM" id="SSF58104">
    <property type="entry name" value="Methyl-accepting chemotaxis protein (MCP) signaling domain"/>
    <property type="match status" value="1"/>
</dbReference>
<proteinExistence type="inferred from homology"/>
<reference evidence="14" key="1">
    <citation type="journal article" date="2014" name="Int. J. Syst. Evol. Microbiol.">
        <title>Complete genome sequence of Corynebacterium casei LMG S-19264T (=DSM 44701T), isolated from a smear-ripened cheese.</title>
        <authorList>
            <consortium name="US DOE Joint Genome Institute (JGI-PGF)"/>
            <person name="Walter F."/>
            <person name="Albersmeier A."/>
            <person name="Kalinowski J."/>
            <person name="Ruckert C."/>
        </authorList>
    </citation>
    <scope>NUCLEOTIDE SEQUENCE</scope>
    <source>
        <strain evidence="14">JCM 13919</strain>
    </source>
</reference>
<accession>A0A917N8Y1</accession>
<sequence>MKLYAKLMLSFGLLFLISLAVVSFVATKSATEALQDSIGNDLKHICQSAANSIDRYLQSKITDAKIISETLLTQKEDPQGLNQYFTNLKEETNDYQDIFFVNKDGIIVASTAPNLINKKVAEESPILDTLFNNVKELKPDEVIFQDGYYNEQTNALEIHILIPVYDEKPSLTGVLVIALNMDAIKNFVVQLEKKTPGDKAAFLVDKKGRLLASGNPDAVLWQTLPDAEINPKLKTIAASDEDGFTIYTDKSGDRVLAGYADLEEFGVNKGGSWEVFSVAPVNVIFAPVDKLQNTLLWTSVIIIVLVLILSYLLARYITKPLNQMSKRINEIANASGDLTQRIEITTQDEIGKLAEAFNRMISGIREIVQRVLETSDGVSSSSQQLSSSSEELSAATEEIAAAVQQISRASQNQAQQVQETSQVIEQLNKNLDEVKKASQQSASTSDQATEVAQQGGVSMLNTLSKMNSIHDKVTDTANVIKTLYQRSEQIGEIVETITNIADQTNLLALNAAIEAARAGEAGRGFAVVAEEVRKLAEGSAKAADQISELIIGIQKETANAVKAMKLGSEEVEEGREIAAKTSEALENIISTVEKTSDSIQLISESTEHLATGHNQVVLRIEEIASAAEESAASSEEVGSSTQQMSASMQEIASSSQELAQMALMLQEMVKRFKVEESTHKD</sequence>
<evidence type="ECO:0000313" key="15">
    <source>
        <dbReference type="Proteomes" id="UP000630149"/>
    </source>
</evidence>
<keyword evidence="3" id="KW-0145">Chemotaxis</keyword>
<keyword evidence="7 9" id="KW-0807">Transducer</keyword>
<dbReference type="GO" id="GO:0005886">
    <property type="term" value="C:plasma membrane"/>
    <property type="evidence" value="ECO:0007669"/>
    <property type="project" value="UniProtKB-SubCell"/>
</dbReference>
<dbReference type="Gene3D" id="3.30.450.20">
    <property type="entry name" value="PAS domain"/>
    <property type="match status" value="1"/>
</dbReference>
<dbReference type="Pfam" id="PF00672">
    <property type="entry name" value="HAMP"/>
    <property type="match status" value="1"/>
</dbReference>
<organism evidence="14 15">
    <name type="scientific">Legionella impletisoli</name>
    <dbReference type="NCBI Taxonomy" id="343510"/>
    <lineage>
        <taxon>Bacteria</taxon>
        <taxon>Pseudomonadati</taxon>
        <taxon>Pseudomonadota</taxon>
        <taxon>Gammaproteobacteria</taxon>
        <taxon>Legionellales</taxon>
        <taxon>Legionellaceae</taxon>
        <taxon>Legionella</taxon>
    </lineage>
</organism>
<evidence type="ECO:0000313" key="14">
    <source>
        <dbReference type="EMBL" id="GGI78144.1"/>
    </source>
</evidence>
<dbReference type="AlphaFoldDB" id="A0A917N8Y1"/>
<keyword evidence="15" id="KW-1185">Reference proteome</keyword>
<evidence type="ECO:0000256" key="7">
    <source>
        <dbReference type="ARBA" id="ARBA00023224"/>
    </source>
</evidence>
<evidence type="ECO:0000256" key="1">
    <source>
        <dbReference type="ARBA" id="ARBA00004651"/>
    </source>
</evidence>
<feature type="coiled-coil region" evidence="10">
    <location>
        <begin position="385"/>
        <end position="444"/>
    </location>
</feature>
<dbReference type="GO" id="GO:0007165">
    <property type="term" value="P:signal transduction"/>
    <property type="evidence" value="ECO:0007669"/>
    <property type="project" value="UniProtKB-KW"/>
</dbReference>
<dbReference type="GO" id="GO:0006935">
    <property type="term" value="P:chemotaxis"/>
    <property type="evidence" value="ECO:0007669"/>
    <property type="project" value="UniProtKB-KW"/>
</dbReference>
<comment type="similarity">
    <text evidence="8">Belongs to the methyl-accepting chemotaxis (MCP) protein family.</text>
</comment>
<dbReference type="Proteomes" id="UP000630149">
    <property type="component" value="Unassembled WGS sequence"/>
</dbReference>
<dbReference type="EMBL" id="BMOB01000001">
    <property type="protein sequence ID" value="GGI78144.1"/>
    <property type="molecule type" value="Genomic_DNA"/>
</dbReference>
<dbReference type="Pfam" id="PF00015">
    <property type="entry name" value="MCPsignal"/>
    <property type="match status" value="1"/>
</dbReference>
<dbReference type="InterPro" id="IPR033479">
    <property type="entry name" value="dCache_1"/>
</dbReference>
<evidence type="ECO:0000256" key="6">
    <source>
        <dbReference type="ARBA" id="ARBA00023136"/>
    </source>
</evidence>
<dbReference type="SUPFAM" id="SSF103190">
    <property type="entry name" value="Sensory domain-like"/>
    <property type="match status" value="1"/>
</dbReference>
<evidence type="ECO:0000256" key="10">
    <source>
        <dbReference type="SAM" id="Coils"/>
    </source>
</evidence>
<keyword evidence="4 11" id="KW-0812">Transmembrane</keyword>
<dbReference type="InterPro" id="IPR004089">
    <property type="entry name" value="MCPsignal_dom"/>
</dbReference>
<dbReference type="CDD" id="cd06225">
    <property type="entry name" value="HAMP"/>
    <property type="match status" value="1"/>
</dbReference>
<dbReference type="SMART" id="SM00283">
    <property type="entry name" value="MA"/>
    <property type="match status" value="1"/>
</dbReference>
<dbReference type="CDD" id="cd18773">
    <property type="entry name" value="PDC1_HK_sensor"/>
    <property type="match status" value="1"/>
</dbReference>
<dbReference type="CDD" id="cd11386">
    <property type="entry name" value="MCP_signal"/>
    <property type="match status" value="1"/>
</dbReference>
<evidence type="ECO:0000256" key="3">
    <source>
        <dbReference type="ARBA" id="ARBA00022500"/>
    </source>
</evidence>
<dbReference type="RefSeq" id="WP_131775589.1">
    <property type="nucleotide sequence ID" value="NZ_BMOB01000001.1"/>
</dbReference>
<feature type="transmembrane region" description="Helical" evidence="11">
    <location>
        <begin position="295"/>
        <end position="317"/>
    </location>
</feature>
<dbReference type="Gene3D" id="1.10.287.950">
    <property type="entry name" value="Methyl-accepting chemotaxis protein"/>
    <property type="match status" value="1"/>
</dbReference>
<evidence type="ECO:0000256" key="9">
    <source>
        <dbReference type="PROSITE-ProRule" id="PRU00284"/>
    </source>
</evidence>
<feature type="domain" description="Methyl-accepting transducer" evidence="12">
    <location>
        <begin position="388"/>
        <end position="645"/>
    </location>
</feature>
<evidence type="ECO:0000259" key="13">
    <source>
        <dbReference type="PROSITE" id="PS50885"/>
    </source>
</evidence>
<dbReference type="OrthoDB" id="2489132at2"/>
<dbReference type="InterPro" id="IPR029151">
    <property type="entry name" value="Sensor-like_sf"/>
</dbReference>
<dbReference type="PANTHER" id="PTHR32089:SF112">
    <property type="entry name" value="LYSOZYME-LIKE PROTEIN-RELATED"/>
    <property type="match status" value="1"/>
</dbReference>
<evidence type="ECO:0000256" key="8">
    <source>
        <dbReference type="ARBA" id="ARBA00029447"/>
    </source>
</evidence>
<protein>
    <submittedName>
        <fullName evidence="14">Methyl-accepting chemotaxis protein</fullName>
    </submittedName>
</protein>